<proteinExistence type="predicted"/>
<reference evidence="3" key="1">
    <citation type="journal article" date="2020" name="Nat. Commun.">
        <title>Genome assembly of wild tea tree DASZ reveals pedigree and selection history of tea varieties.</title>
        <authorList>
            <person name="Zhang W."/>
            <person name="Zhang Y."/>
            <person name="Qiu H."/>
            <person name="Guo Y."/>
            <person name="Wan H."/>
            <person name="Zhang X."/>
            <person name="Scossa F."/>
            <person name="Alseekh S."/>
            <person name="Zhang Q."/>
            <person name="Wang P."/>
            <person name="Xu L."/>
            <person name="Schmidt M.H."/>
            <person name="Jia X."/>
            <person name="Li D."/>
            <person name="Zhu A."/>
            <person name="Guo F."/>
            <person name="Chen W."/>
            <person name="Ni D."/>
            <person name="Usadel B."/>
            <person name="Fernie A.R."/>
            <person name="Wen W."/>
        </authorList>
    </citation>
    <scope>NUCLEOTIDE SEQUENCE [LARGE SCALE GENOMIC DNA]</scope>
    <source>
        <strain evidence="3">cv. G240</strain>
    </source>
</reference>
<comment type="caution">
    <text evidence="2">The sequence shown here is derived from an EMBL/GenBank/DDBJ whole genome shotgun (WGS) entry which is preliminary data.</text>
</comment>
<dbReference type="InterPro" id="IPR036965">
    <property type="entry name" value="Terpene_synth_N_sf"/>
</dbReference>
<keyword evidence="3" id="KW-1185">Reference proteome</keyword>
<dbReference type="Pfam" id="PF01397">
    <property type="entry name" value="Terpene_synth"/>
    <property type="match status" value="1"/>
</dbReference>
<sequence>MALALLKLVVPTSSLYTSTRIPSQSCASSQSAASIDHGRALRTIRCISLSQTCDLTIVRRTANYKPPIWDYDSLQSLNNIYVKGAEKLKEEVKRMLAEVVDPLGGLEMIDDLQRLGVFYHFEDEIKRVLDNIRNDDKWNNKDLHSTALQFRLLRQHGFNIPQGTSMIPLTLFFIRQNKRFIDEKGKDTTDLINVNLPTKDNNFLFQRDNLFRTLSITGCHFLLGLAPKGRPKYTIGNF</sequence>
<dbReference type="Proteomes" id="UP000593564">
    <property type="component" value="Unassembled WGS sequence"/>
</dbReference>
<dbReference type="AlphaFoldDB" id="A0A7J7GFC8"/>
<dbReference type="EMBL" id="JACBKZ010000012">
    <property type="protein sequence ID" value="KAF5938056.1"/>
    <property type="molecule type" value="Genomic_DNA"/>
</dbReference>
<feature type="domain" description="Terpene synthase N-terminal" evidence="1">
    <location>
        <begin position="79"/>
        <end position="162"/>
    </location>
</feature>
<dbReference type="SUPFAM" id="SSF48239">
    <property type="entry name" value="Terpenoid cyclases/Protein prenyltransferases"/>
    <property type="match status" value="1"/>
</dbReference>
<accession>A0A7J7GFC8</accession>
<dbReference type="InterPro" id="IPR008930">
    <property type="entry name" value="Terpenoid_cyclase/PrenylTrfase"/>
</dbReference>
<dbReference type="GO" id="GO:0016114">
    <property type="term" value="P:terpenoid biosynthetic process"/>
    <property type="evidence" value="ECO:0007669"/>
    <property type="project" value="InterPro"/>
</dbReference>
<evidence type="ECO:0000313" key="3">
    <source>
        <dbReference type="Proteomes" id="UP000593564"/>
    </source>
</evidence>
<name>A0A7J7GFC8_CAMSI</name>
<dbReference type="PANTHER" id="PTHR31225">
    <property type="entry name" value="OS04G0344100 PROTEIN-RELATED"/>
    <property type="match status" value="1"/>
</dbReference>
<dbReference type="InterPro" id="IPR050148">
    <property type="entry name" value="Terpene_synthase-like"/>
</dbReference>
<dbReference type="PANTHER" id="PTHR31225:SF204">
    <property type="entry name" value="(R)-LIMONENE SYNTHASE"/>
    <property type="match status" value="1"/>
</dbReference>
<dbReference type="Gene3D" id="1.50.10.130">
    <property type="entry name" value="Terpene synthase, N-terminal domain"/>
    <property type="match status" value="1"/>
</dbReference>
<reference evidence="2 3" key="2">
    <citation type="submission" date="2020-07" db="EMBL/GenBank/DDBJ databases">
        <title>Genome assembly of wild tea tree DASZ reveals pedigree and selection history of tea varieties.</title>
        <authorList>
            <person name="Zhang W."/>
        </authorList>
    </citation>
    <scope>NUCLEOTIDE SEQUENCE [LARGE SCALE GENOMIC DNA]</scope>
    <source>
        <strain evidence="3">cv. G240</strain>
        <tissue evidence="2">Leaf</tissue>
    </source>
</reference>
<evidence type="ECO:0000259" key="1">
    <source>
        <dbReference type="Pfam" id="PF01397"/>
    </source>
</evidence>
<organism evidence="2 3">
    <name type="scientific">Camellia sinensis</name>
    <name type="common">Tea plant</name>
    <name type="synonym">Thea sinensis</name>
    <dbReference type="NCBI Taxonomy" id="4442"/>
    <lineage>
        <taxon>Eukaryota</taxon>
        <taxon>Viridiplantae</taxon>
        <taxon>Streptophyta</taxon>
        <taxon>Embryophyta</taxon>
        <taxon>Tracheophyta</taxon>
        <taxon>Spermatophyta</taxon>
        <taxon>Magnoliopsida</taxon>
        <taxon>eudicotyledons</taxon>
        <taxon>Gunneridae</taxon>
        <taxon>Pentapetalae</taxon>
        <taxon>asterids</taxon>
        <taxon>Ericales</taxon>
        <taxon>Theaceae</taxon>
        <taxon>Camellia</taxon>
    </lineage>
</organism>
<dbReference type="GO" id="GO:0010333">
    <property type="term" value="F:terpene synthase activity"/>
    <property type="evidence" value="ECO:0007669"/>
    <property type="project" value="InterPro"/>
</dbReference>
<evidence type="ECO:0000313" key="2">
    <source>
        <dbReference type="EMBL" id="KAF5938056.1"/>
    </source>
</evidence>
<protein>
    <recommendedName>
        <fullName evidence="1">Terpene synthase N-terminal domain-containing protein</fullName>
    </recommendedName>
</protein>
<gene>
    <name evidence="2" type="ORF">HYC85_025562</name>
</gene>
<dbReference type="InterPro" id="IPR001906">
    <property type="entry name" value="Terpene_synth_N"/>
</dbReference>